<dbReference type="InterPro" id="IPR007206">
    <property type="entry name" value="Protein_HGH1_C"/>
</dbReference>
<reference evidence="4" key="1">
    <citation type="submission" date="2022-07" db="EMBL/GenBank/DDBJ databases">
        <title>Phylogenomic reconstructions and comparative analyses of Kickxellomycotina fungi.</title>
        <authorList>
            <person name="Reynolds N.K."/>
            <person name="Stajich J.E."/>
            <person name="Barry K."/>
            <person name="Grigoriev I.V."/>
            <person name="Crous P."/>
            <person name="Smith M.E."/>
        </authorList>
    </citation>
    <scope>NUCLEOTIDE SEQUENCE</scope>
    <source>
        <strain evidence="4">RSA 861</strain>
    </source>
</reference>
<name>A0A9W8ABR9_9FUNG</name>
<evidence type="ECO:0000259" key="3">
    <source>
        <dbReference type="Pfam" id="PF04064"/>
    </source>
</evidence>
<dbReference type="AlphaFoldDB" id="A0A9W8ABR9"/>
<dbReference type="PANTHER" id="PTHR13387:SF9">
    <property type="entry name" value="PROTEIN HGH1 HOMOLOG"/>
    <property type="match status" value="1"/>
</dbReference>
<evidence type="ECO:0000259" key="2">
    <source>
        <dbReference type="Pfam" id="PF04063"/>
    </source>
</evidence>
<evidence type="ECO:0000256" key="1">
    <source>
        <dbReference type="ARBA" id="ARBA00006712"/>
    </source>
</evidence>
<proteinExistence type="inferred from homology"/>
<organism evidence="4 5">
    <name type="scientific">Tieghemiomyces parasiticus</name>
    <dbReference type="NCBI Taxonomy" id="78921"/>
    <lineage>
        <taxon>Eukaryota</taxon>
        <taxon>Fungi</taxon>
        <taxon>Fungi incertae sedis</taxon>
        <taxon>Zoopagomycota</taxon>
        <taxon>Kickxellomycotina</taxon>
        <taxon>Dimargaritomycetes</taxon>
        <taxon>Dimargaritales</taxon>
        <taxon>Dimargaritaceae</taxon>
        <taxon>Tieghemiomyces</taxon>
    </lineage>
</organism>
<evidence type="ECO:0000313" key="4">
    <source>
        <dbReference type="EMBL" id="KAJ1927698.1"/>
    </source>
</evidence>
<dbReference type="InterPro" id="IPR016024">
    <property type="entry name" value="ARM-type_fold"/>
</dbReference>
<dbReference type="Pfam" id="PF04063">
    <property type="entry name" value="DUF383"/>
    <property type="match status" value="1"/>
</dbReference>
<protein>
    <submittedName>
        <fullName evidence="4">Protein hgh1</fullName>
    </submittedName>
</protein>
<dbReference type="PANTHER" id="PTHR13387">
    <property type="entry name" value="PROTEIN HGH1 HOMOLOG"/>
    <property type="match status" value="1"/>
</dbReference>
<dbReference type="Pfam" id="PF04064">
    <property type="entry name" value="DUF384"/>
    <property type="match status" value="1"/>
</dbReference>
<accession>A0A9W8ABR9</accession>
<feature type="domain" description="Protein HGH1 N-terminal" evidence="2">
    <location>
        <begin position="70"/>
        <end position="262"/>
    </location>
</feature>
<feature type="domain" description="Protein HGH1 C-terminal" evidence="3">
    <location>
        <begin position="269"/>
        <end position="320"/>
    </location>
</feature>
<gene>
    <name evidence="4" type="primary">HGH1_1</name>
    <name evidence="4" type="ORF">IWQ60_002713</name>
</gene>
<comment type="similarity">
    <text evidence="1">Belongs to the HGH1 family.</text>
</comment>
<dbReference type="InterPro" id="IPR007205">
    <property type="entry name" value="Protein_HGH1_N"/>
</dbReference>
<keyword evidence="5" id="KW-1185">Reference proteome</keyword>
<dbReference type="Proteomes" id="UP001150569">
    <property type="component" value="Unassembled WGS sequence"/>
</dbReference>
<sequence length="334" mass="36828">MVGFTSPKSDNYALTKTKLGRLVPDLVHLCEDQPPTAHQALLSLINLSGDDSTVAHLDTLDLLTKAGRELVTPTCPFADLYCMLLANLSKHESVATKLLTISTPPPAALRADGADPSTPAPLLDQFCDVFVRGMDKQYNEDADFNFLASVFANLTAFREGRDFFLGQSTEDLADAPITKLKVFADHPNLVRRTGVLSTIKNCCFESSRHAALLDEDGMNLLPYILLPLCGPEEFDEDDMDGMPDDLQLLPADKAREESATLRVLLVEILVLLTATRQGREYLRARKVYPVIRTLHLWESNEDVAVAIDRLVQMLMRDEAPVTAAANSDDEISEV</sequence>
<dbReference type="OrthoDB" id="338814at2759"/>
<dbReference type="InterPro" id="IPR039717">
    <property type="entry name" value="Hgh1"/>
</dbReference>
<evidence type="ECO:0000313" key="5">
    <source>
        <dbReference type="Proteomes" id="UP001150569"/>
    </source>
</evidence>
<dbReference type="EMBL" id="JANBPT010000106">
    <property type="protein sequence ID" value="KAJ1927698.1"/>
    <property type="molecule type" value="Genomic_DNA"/>
</dbReference>
<dbReference type="SUPFAM" id="SSF48371">
    <property type="entry name" value="ARM repeat"/>
    <property type="match status" value="1"/>
</dbReference>
<comment type="caution">
    <text evidence="4">The sequence shown here is derived from an EMBL/GenBank/DDBJ whole genome shotgun (WGS) entry which is preliminary data.</text>
</comment>